<feature type="domain" description="Histidine kinase/HSP90-like ATPase" evidence="3">
    <location>
        <begin position="152"/>
        <end position="265"/>
    </location>
</feature>
<dbReference type="SUPFAM" id="SSF52172">
    <property type="entry name" value="CheY-like"/>
    <property type="match status" value="1"/>
</dbReference>
<dbReference type="Gene3D" id="3.40.50.2300">
    <property type="match status" value="1"/>
</dbReference>
<dbReference type="SUPFAM" id="SSF55874">
    <property type="entry name" value="ATPase domain of HSP90 chaperone/DNA topoisomerase II/histidine kinase"/>
    <property type="match status" value="1"/>
</dbReference>
<dbReference type="PANTHER" id="PTHR45339">
    <property type="entry name" value="HYBRID SIGNAL TRANSDUCTION HISTIDINE KINASE J"/>
    <property type="match status" value="1"/>
</dbReference>
<evidence type="ECO:0000313" key="4">
    <source>
        <dbReference type="EMBL" id="WEW56827.1"/>
    </source>
</evidence>
<dbReference type="PANTHER" id="PTHR45339:SF5">
    <property type="entry name" value="HISTIDINE KINASE"/>
    <property type="match status" value="1"/>
</dbReference>
<accession>A0AAF0DG25</accession>
<feature type="compositionally biased region" description="Basic and acidic residues" evidence="2">
    <location>
        <begin position="1"/>
        <end position="24"/>
    </location>
</feature>
<proteinExistence type="predicted"/>
<dbReference type="InterPro" id="IPR003594">
    <property type="entry name" value="HATPase_dom"/>
</dbReference>
<evidence type="ECO:0000256" key="1">
    <source>
        <dbReference type="ARBA" id="ARBA00022553"/>
    </source>
</evidence>
<evidence type="ECO:0000256" key="2">
    <source>
        <dbReference type="SAM" id="MobiDB-lite"/>
    </source>
</evidence>
<organism evidence="4 5">
    <name type="scientific">Emydomyces testavorans</name>
    <dbReference type="NCBI Taxonomy" id="2070801"/>
    <lineage>
        <taxon>Eukaryota</taxon>
        <taxon>Fungi</taxon>
        <taxon>Dikarya</taxon>
        <taxon>Ascomycota</taxon>
        <taxon>Pezizomycotina</taxon>
        <taxon>Eurotiomycetes</taxon>
        <taxon>Eurotiomycetidae</taxon>
        <taxon>Onygenales</taxon>
        <taxon>Nannizziopsiaceae</taxon>
        <taxon>Emydomyces</taxon>
    </lineage>
</organism>
<keyword evidence="5" id="KW-1185">Reference proteome</keyword>
<evidence type="ECO:0000259" key="3">
    <source>
        <dbReference type="Pfam" id="PF02518"/>
    </source>
</evidence>
<reference evidence="4" key="1">
    <citation type="submission" date="2023-03" db="EMBL/GenBank/DDBJ databases">
        <title>Emydomyces testavorans Genome Sequence.</title>
        <authorList>
            <person name="Hoyer L."/>
        </authorList>
    </citation>
    <scope>NUCLEOTIDE SEQUENCE</scope>
    <source>
        <strain evidence="4">16-2883</strain>
    </source>
</reference>
<dbReference type="InterPro" id="IPR036890">
    <property type="entry name" value="HATPase_C_sf"/>
</dbReference>
<evidence type="ECO:0000313" key="5">
    <source>
        <dbReference type="Proteomes" id="UP001219355"/>
    </source>
</evidence>
<dbReference type="AlphaFoldDB" id="A0AAF0DG25"/>
<protein>
    <recommendedName>
        <fullName evidence="3">Histidine kinase/HSP90-like ATPase domain-containing protein</fullName>
    </recommendedName>
</protein>
<feature type="region of interest" description="Disordered" evidence="2">
    <location>
        <begin position="1"/>
        <end position="38"/>
    </location>
</feature>
<dbReference type="Proteomes" id="UP001219355">
    <property type="component" value="Chromosome 1"/>
</dbReference>
<sequence>MHVARQGESDRMEENQENEPEQRRGSSPKRSFELAGSPISVRQVSDEIDIWMNSIMRDTRAICRSHELPPQHRETLDTIYSNMSRMYRAKNNLLDCLLAEANELTFQPAPHTFRAHLIPTFKELTAVAHKKGVDVEFKIDSSVPEYLIYEGTRLRQVLFNLIGNAIARTDEGEVQVNVTRQSLGRRHSDAIDLEISVSNTSLLDEKQSGPSPYQTFREINNSILEEWRDATGLTQAITKQLIKLMDGRIWTSLEPGHESVLHFTASMKQDIPALDTMILDISKYEDNRTLIIDDNPHGSDSVEDMLADFPLNTLRLNPADVLSAQNTTCPSQLIPSAPFEAIIVSSVEVLRKIREMPILNLVPVILLCSDESLDLSSILHLDTSSYFISSRNRFDLGHSIHKAFGSIPLPVKCRVLAAEPDKVNRLLLKRILESFDFGEPTVCEDGRQAFQYFTKQRYDVVFMQFAGPKTYGEAAAKRIRAFERDNGISHTPLIALAPRSFQASGITIPDIFDGYIEHPIWKKDLGRTIIRWIRKSRSPGNWEEGE</sequence>
<dbReference type="Gene3D" id="3.30.565.10">
    <property type="entry name" value="Histidine kinase-like ATPase, C-terminal domain"/>
    <property type="match status" value="1"/>
</dbReference>
<dbReference type="CDD" id="cd17546">
    <property type="entry name" value="REC_hyHK_CKI1_RcsC-like"/>
    <property type="match status" value="1"/>
</dbReference>
<name>A0AAF0DG25_9EURO</name>
<keyword evidence="1" id="KW-0597">Phosphoprotein</keyword>
<dbReference type="EMBL" id="CP120627">
    <property type="protein sequence ID" value="WEW56827.1"/>
    <property type="molecule type" value="Genomic_DNA"/>
</dbReference>
<gene>
    <name evidence="4" type="ORF">PRK78_002282</name>
</gene>
<dbReference type="Pfam" id="PF02518">
    <property type="entry name" value="HATPase_c"/>
    <property type="match status" value="1"/>
</dbReference>
<dbReference type="InterPro" id="IPR011006">
    <property type="entry name" value="CheY-like_superfamily"/>
</dbReference>